<evidence type="ECO:0000256" key="1">
    <source>
        <dbReference type="SAM" id="SignalP"/>
    </source>
</evidence>
<feature type="chain" id="PRO_5001701514" description="Secreted protein" evidence="1">
    <location>
        <begin position="17"/>
        <end position="128"/>
    </location>
</feature>
<protein>
    <recommendedName>
        <fullName evidence="4">Secreted protein</fullName>
    </recommendedName>
</protein>
<reference evidence="2 3" key="1">
    <citation type="journal article" date="2014" name="BMC Genomics">
        <title>Genome sequencing of four Aureobasidium pullulans varieties: biotechnological potential, stress tolerance, and description of new species.</title>
        <authorList>
            <person name="Gostin Ar C."/>
            <person name="Ohm R.A."/>
            <person name="Kogej T."/>
            <person name="Sonjak S."/>
            <person name="Turk M."/>
            <person name="Zajc J."/>
            <person name="Zalar P."/>
            <person name="Grube M."/>
            <person name="Sun H."/>
            <person name="Han J."/>
            <person name="Sharma A."/>
            <person name="Chiniquy J."/>
            <person name="Ngan C.Y."/>
            <person name="Lipzen A."/>
            <person name="Barry K."/>
            <person name="Grigoriev I.V."/>
            <person name="Gunde-Cimerman N."/>
        </authorList>
    </citation>
    <scope>NUCLEOTIDE SEQUENCE [LARGE SCALE GENOMIC DNA]</scope>
    <source>
        <strain evidence="2 3">CBS 147.97</strain>
    </source>
</reference>
<name>A0A074WJ44_9PEZI</name>
<dbReference type="GeneID" id="25413662"/>
<dbReference type="Proteomes" id="UP000027730">
    <property type="component" value="Unassembled WGS sequence"/>
</dbReference>
<sequence length="128" mass="13656">MRTIAILALLASSAYAYLDIYDIQYEAFGPTGDTGYDLTQPGIPLNSNQNNDYCGQITCNNGNVVNLANGPCTEVGRGDFYANLYAGTDQSNLVGTCTWNFGQASKTCGNADTGGYAQEVIKCDTTYC</sequence>
<dbReference type="AlphaFoldDB" id="A0A074WJ44"/>
<proteinExistence type="predicted"/>
<keyword evidence="3" id="KW-1185">Reference proteome</keyword>
<dbReference type="HOGENOM" id="CLU_1959152_0_0_1"/>
<accession>A0A074WJ44</accession>
<evidence type="ECO:0000313" key="3">
    <source>
        <dbReference type="Proteomes" id="UP000027730"/>
    </source>
</evidence>
<organism evidence="2 3">
    <name type="scientific">Aureobasidium namibiae CBS 147.97</name>
    <dbReference type="NCBI Taxonomy" id="1043004"/>
    <lineage>
        <taxon>Eukaryota</taxon>
        <taxon>Fungi</taxon>
        <taxon>Dikarya</taxon>
        <taxon>Ascomycota</taxon>
        <taxon>Pezizomycotina</taxon>
        <taxon>Dothideomycetes</taxon>
        <taxon>Dothideomycetidae</taxon>
        <taxon>Dothideales</taxon>
        <taxon>Saccotheciaceae</taxon>
        <taxon>Aureobasidium</taxon>
    </lineage>
</organism>
<feature type="signal peptide" evidence="1">
    <location>
        <begin position="1"/>
        <end position="16"/>
    </location>
</feature>
<keyword evidence="1" id="KW-0732">Signal</keyword>
<evidence type="ECO:0000313" key="2">
    <source>
        <dbReference type="EMBL" id="KEQ73125.1"/>
    </source>
</evidence>
<dbReference type="EMBL" id="KL584710">
    <property type="protein sequence ID" value="KEQ73125.1"/>
    <property type="molecule type" value="Genomic_DNA"/>
</dbReference>
<gene>
    <name evidence="2" type="ORF">M436DRAFT_64277</name>
</gene>
<dbReference type="RefSeq" id="XP_013427177.1">
    <property type="nucleotide sequence ID" value="XM_013571723.1"/>
</dbReference>
<evidence type="ECO:0008006" key="4">
    <source>
        <dbReference type="Google" id="ProtNLM"/>
    </source>
</evidence>